<dbReference type="AlphaFoldDB" id="A0A3S5AEC4"/>
<reference evidence="2" key="1">
    <citation type="submission" date="2018-11" db="EMBL/GenBank/DDBJ databases">
        <authorList>
            <consortium name="Pathogen Informatics"/>
        </authorList>
    </citation>
    <scope>NUCLEOTIDE SEQUENCE</scope>
</reference>
<dbReference type="Proteomes" id="UP000784294">
    <property type="component" value="Unassembled WGS sequence"/>
</dbReference>
<keyword evidence="3" id="KW-1185">Reference proteome</keyword>
<organism evidence="2 3">
    <name type="scientific">Protopolystoma xenopodis</name>
    <dbReference type="NCBI Taxonomy" id="117903"/>
    <lineage>
        <taxon>Eukaryota</taxon>
        <taxon>Metazoa</taxon>
        <taxon>Spiralia</taxon>
        <taxon>Lophotrochozoa</taxon>
        <taxon>Platyhelminthes</taxon>
        <taxon>Monogenea</taxon>
        <taxon>Polyopisthocotylea</taxon>
        <taxon>Polystomatidea</taxon>
        <taxon>Polystomatidae</taxon>
        <taxon>Protopolystoma</taxon>
    </lineage>
</organism>
<dbReference type="EMBL" id="CAAALY010248494">
    <property type="protein sequence ID" value="VEL34831.1"/>
    <property type="molecule type" value="Genomic_DNA"/>
</dbReference>
<sequence>MSRPSVTVSRPDHDTFSVLVFIAVDPCEWRRPHRSSLLALLCCLFFSILFSGSPTASINHEHLDFAPVSPGLGYRKGSEQILNQPFIWRQATVAISKTLVGRPHVGPPAT</sequence>
<comment type="caution">
    <text evidence="2">The sequence shown here is derived from an EMBL/GenBank/DDBJ whole genome shotgun (WGS) entry which is preliminary data.</text>
</comment>
<gene>
    <name evidence="2" type="ORF">PXEA_LOCUS28271</name>
</gene>
<feature type="transmembrane region" description="Helical" evidence="1">
    <location>
        <begin position="37"/>
        <end position="56"/>
    </location>
</feature>
<name>A0A3S5AEC4_9PLAT</name>
<protein>
    <submittedName>
        <fullName evidence="2">Uncharacterized protein</fullName>
    </submittedName>
</protein>
<evidence type="ECO:0000313" key="2">
    <source>
        <dbReference type="EMBL" id="VEL34831.1"/>
    </source>
</evidence>
<accession>A0A3S5AEC4</accession>
<keyword evidence="1" id="KW-0472">Membrane</keyword>
<evidence type="ECO:0000313" key="3">
    <source>
        <dbReference type="Proteomes" id="UP000784294"/>
    </source>
</evidence>
<evidence type="ECO:0000256" key="1">
    <source>
        <dbReference type="SAM" id="Phobius"/>
    </source>
</evidence>
<keyword evidence="1" id="KW-0812">Transmembrane</keyword>
<keyword evidence="1" id="KW-1133">Transmembrane helix</keyword>
<proteinExistence type="predicted"/>